<name>A0A5J4T9N8_9EUKA</name>
<protein>
    <submittedName>
        <fullName evidence="2">Uncharacterized protein</fullName>
    </submittedName>
</protein>
<organism evidence="2 3">
    <name type="scientific">Streblomastix strix</name>
    <dbReference type="NCBI Taxonomy" id="222440"/>
    <lineage>
        <taxon>Eukaryota</taxon>
        <taxon>Metamonada</taxon>
        <taxon>Preaxostyla</taxon>
        <taxon>Oxymonadida</taxon>
        <taxon>Streblomastigidae</taxon>
        <taxon>Streblomastix</taxon>
    </lineage>
</organism>
<accession>A0A5J4T9N8</accession>
<evidence type="ECO:0000313" key="3">
    <source>
        <dbReference type="Proteomes" id="UP000324800"/>
    </source>
</evidence>
<gene>
    <name evidence="2" type="ORF">EZS28_050213</name>
</gene>
<reference evidence="2 3" key="1">
    <citation type="submission" date="2019-03" db="EMBL/GenBank/DDBJ databases">
        <title>Single cell metagenomics reveals metabolic interactions within the superorganism composed of flagellate Streblomastix strix and complex community of Bacteroidetes bacteria on its surface.</title>
        <authorList>
            <person name="Treitli S.C."/>
            <person name="Kolisko M."/>
            <person name="Husnik F."/>
            <person name="Keeling P."/>
            <person name="Hampl V."/>
        </authorList>
    </citation>
    <scope>NUCLEOTIDE SEQUENCE [LARGE SCALE GENOMIC DNA]</scope>
    <source>
        <strain evidence="2">ST1C</strain>
    </source>
</reference>
<evidence type="ECO:0000256" key="1">
    <source>
        <dbReference type="SAM" id="MobiDB-lite"/>
    </source>
</evidence>
<feature type="region of interest" description="Disordered" evidence="1">
    <location>
        <begin position="43"/>
        <end position="62"/>
    </location>
</feature>
<dbReference type="AlphaFoldDB" id="A0A5J4T9N8"/>
<proteinExistence type="predicted"/>
<dbReference type="EMBL" id="SNRW01036625">
    <property type="protein sequence ID" value="KAA6354260.1"/>
    <property type="molecule type" value="Genomic_DNA"/>
</dbReference>
<evidence type="ECO:0000313" key="2">
    <source>
        <dbReference type="EMBL" id="KAA6354260.1"/>
    </source>
</evidence>
<dbReference type="Proteomes" id="UP000324800">
    <property type="component" value="Unassembled WGS sequence"/>
</dbReference>
<comment type="caution">
    <text evidence="2">The sequence shown here is derived from an EMBL/GenBank/DDBJ whole genome shotgun (WGS) entry which is preliminary data.</text>
</comment>
<sequence length="109" mass="12378">MIAYARRIQVTKHALNNHNQPISRTPLFTSFVAYALEIQVRHGQQSGASDRNKDNEASRPPSFLINQNIKQSLLTQVDILLNKLLSKTNPPTPSLLRPALFGRDCWKEQ</sequence>